<name>A0A6V7TIX9_PLAVN</name>
<evidence type="ECO:0000259" key="1">
    <source>
        <dbReference type="Pfam" id="PF07035"/>
    </source>
</evidence>
<dbReference type="VEuPathDB" id="PlasmoDB:PVPCR_1404430"/>
<dbReference type="InterPro" id="IPR009755">
    <property type="entry name" value="RMC1_C"/>
</dbReference>
<dbReference type="VEuPathDB" id="PlasmoDB:PVVCY_1404330"/>
<dbReference type="VEuPathDB" id="PlasmoDB:PVLDE_1404180"/>
<accession>A0A6V7TIX9</accession>
<dbReference type="VEuPathDB" id="PlasmoDB:PVSEL_1404430"/>
<dbReference type="InterPro" id="IPR040371">
    <property type="entry name" value="RMC1"/>
</dbReference>
<dbReference type="GO" id="GO:0031902">
    <property type="term" value="C:late endosome membrane"/>
    <property type="evidence" value="ECO:0007669"/>
    <property type="project" value="TreeGrafter"/>
</dbReference>
<evidence type="ECO:0000313" key="2">
    <source>
        <dbReference type="EMBL" id="CAD2113972.1"/>
    </source>
</evidence>
<proteinExistence type="predicted"/>
<organism evidence="2 3">
    <name type="scientific">Plasmodium vinckei</name>
    <dbReference type="NCBI Taxonomy" id="5860"/>
    <lineage>
        <taxon>Eukaryota</taxon>
        <taxon>Sar</taxon>
        <taxon>Alveolata</taxon>
        <taxon>Apicomplexa</taxon>
        <taxon>Aconoidasida</taxon>
        <taxon>Haemosporida</taxon>
        <taxon>Plasmodiidae</taxon>
        <taxon>Plasmodium</taxon>
        <taxon>Plasmodium (Vinckeia)</taxon>
    </lineage>
</organism>
<sequence length="824" mass="97421">MNINNVIKNEHTAIVNKTDIQEGENHPSKEKKRIETDLLNEQSKEDKEFRRTKSISTYSPAYISDPVYQWEVSKNDRIFYDKINDFIIHQNVLTKALLVTDIKKTEENYKGVYVKFDKNLCEHICFSANKSFFLYYSINPNIIEISDILNNHNIYLSVEINKLDECEILSAFWLNNNISKELNENISNSDFVVVTNNSIEIFNISFDNLIISPLKKHYIKSKYAWYNENTSYIALLSSTKNNVILPYLLNNNNAIKLPKIELNLTKTDNINKNDIEIIILYNETYCIHKDFKNGRISFRCLSSTVYFDYVLDLFASGMIDTFCINNLFGVFNYINEQIYIFDIKYKKKNSITSLNNNTVNISYLTSPKSFKRNINCSYIFFKSPNIIIDAHYGNIYSISIDYDILMLQICQHFSNLSTSVDVLLRRPYCKKRITEMFFLALENYIKIEDFLSIVNIININYRKLIEQCAKKGKCSTTITRQKNKIIQPLDEVLKNLDGKTLITEKDIVTEVFHPFIIKKYKLNKKETLFNFSINFLEMKRNRKKNKGGLFNKNNEKDITSEDEKREDNINEKLKQISNFVNTKNSNDNMINSHNSVSIQNNKKENIYDETLNYSELQNTSLFLIYILEYMKSLLYLNIIPNRILQTFIFDVCIFFKQDNFLRQLLQFYVISDSIEVTKRLFHYWQFTKYEWAYQFCLDMSLRLKEYEMVVHLFLSAKKYLKIIKFLRNYNLTNYPISVIFQAIENDLDDPKKYTILNNVLFSLNKWIIDSDKDPVKYPFPNLQVNNSFHKSLFTLFHENDPAICASRDMHGFNCEKWVSLVEET</sequence>
<dbReference type="GO" id="GO:0005765">
    <property type="term" value="C:lysosomal membrane"/>
    <property type="evidence" value="ECO:0007669"/>
    <property type="project" value="TreeGrafter"/>
</dbReference>
<dbReference type="PANTHER" id="PTHR12897:SF4">
    <property type="entry name" value="REGULATOR OF MON1-CCZ1 COMPLEX"/>
    <property type="match status" value="1"/>
</dbReference>
<dbReference type="Pfam" id="PF07035">
    <property type="entry name" value="RMC1_C"/>
    <property type="match status" value="1"/>
</dbReference>
<protein>
    <recommendedName>
        <fullName evidence="1">Mic1 domain-containing protein</fullName>
    </recommendedName>
</protein>
<evidence type="ECO:0000313" key="3">
    <source>
        <dbReference type="Proteomes" id="UP000515697"/>
    </source>
</evidence>
<feature type="domain" description="Mic1" evidence="1">
    <location>
        <begin position="568"/>
        <end position="757"/>
    </location>
</feature>
<dbReference type="EMBL" id="LR865435">
    <property type="protein sequence ID" value="CAD2113972.1"/>
    <property type="molecule type" value="Genomic_DNA"/>
</dbReference>
<gene>
    <name evidence="2" type="ORF">PVSEL_1404430</name>
</gene>
<dbReference type="PANTHER" id="PTHR12897">
    <property type="entry name" value="COLON CANCER-ASSOCIATED PROTEIN MIC1"/>
    <property type="match status" value="1"/>
</dbReference>
<dbReference type="VEuPathDB" id="PlasmoDB:PVBDA_1404370"/>
<dbReference type="AlphaFoldDB" id="A0A6V7TIX9"/>
<dbReference type="GO" id="GO:0010506">
    <property type="term" value="P:regulation of autophagy"/>
    <property type="evidence" value="ECO:0007669"/>
    <property type="project" value="InterPro"/>
</dbReference>
<dbReference type="GO" id="GO:0035658">
    <property type="term" value="C:Mon1-Ccz1 complex"/>
    <property type="evidence" value="ECO:0007669"/>
    <property type="project" value="InterPro"/>
</dbReference>
<dbReference type="Proteomes" id="UP000515697">
    <property type="component" value="Chromosome PVSEL_14"/>
</dbReference>
<reference evidence="2 3" key="1">
    <citation type="submission" date="2020-08" db="EMBL/GenBank/DDBJ databases">
        <authorList>
            <person name="Ramaprasad A."/>
        </authorList>
    </citation>
    <scope>NUCLEOTIDE SEQUENCE [LARGE SCALE GENOMIC DNA]</scope>
</reference>